<dbReference type="OrthoDB" id="8815334at2759"/>
<dbReference type="EMBL" id="AC003093">
    <property type="status" value="NOT_ANNOTATED_CDS"/>
    <property type="molecule type" value="Genomic_DNA"/>
</dbReference>
<keyword evidence="4" id="KW-1185">Reference proteome</keyword>
<reference evidence="3 4" key="3">
    <citation type="journal article" date="2004" name="Nature">
        <title>Finishing the euchromatic sequence of the human genome.</title>
        <authorList>
            <consortium name="International Human Genome Sequencing Consortium"/>
        </authorList>
    </citation>
    <scope>NUCLEOTIDE SEQUENCE [LARGE SCALE GENOMIC DNA]</scope>
</reference>
<dbReference type="GeneTree" id="ENSGT00940000155880"/>
<keyword evidence="5" id="KW-1267">Proteomics identification</keyword>
<dbReference type="MassIVE" id="H7C0L2"/>
<dbReference type="Proteomes" id="UP000005640">
    <property type="component" value="Chromosome 7"/>
</dbReference>
<protein>
    <submittedName>
        <fullName evidence="3">Gasdermin E</fullName>
    </submittedName>
</protein>
<dbReference type="VEuPathDB" id="HostDB:ENSG00000105928"/>
<dbReference type="InterPro" id="IPR041263">
    <property type="entry name" value="Gasdermin_PUB"/>
</dbReference>
<dbReference type="Antibodypedia" id="1157">
    <property type="antibodies" value="225 antibodies from 32 providers"/>
</dbReference>
<proteinExistence type="evidence at protein level"/>
<evidence type="ECO:0000256" key="1">
    <source>
        <dbReference type="SAM" id="SignalP"/>
    </source>
</evidence>
<evidence type="ECO:0007829" key="5">
    <source>
        <dbReference type="PeptideAtlas" id="H7C0L2"/>
    </source>
</evidence>
<dbReference type="AlphaFoldDB" id="H7C0L2"/>
<reference evidence="3 4" key="2">
    <citation type="journal article" date="2003" name="Nature">
        <title>The DNA sequence of human chromosome 7.</title>
        <authorList>
            <person name="Hillier L.W."/>
            <person name="Fulton R.S."/>
            <person name="Fulton L.A."/>
            <person name="Graves T.A."/>
            <person name="Pepin K.H."/>
            <person name="Wagner-McPherson C."/>
            <person name="Layman D."/>
            <person name="Maas J."/>
            <person name="Jaeger S."/>
            <person name="Walker R."/>
            <person name="Wylie K."/>
            <person name="Sekhon M."/>
            <person name="Becker M.C."/>
            <person name="O'Laughlin M.D."/>
            <person name="Schaller M.E."/>
            <person name="Fewell G.A."/>
            <person name="Delehaunty K.D."/>
            <person name="Miner T.L."/>
            <person name="Nash W.E."/>
            <person name="Cordes M."/>
            <person name="Du H."/>
            <person name="Sun H."/>
            <person name="Edwards J."/>
            <person name="Bradshaw-Cordum H."/>
            <person name="Ali J."/>
            <person name="Andrews S."/>
            <person name="Isak A."/>
            <person name="Vanbrunt A."/>
            <person name="Nguyen C."/>
            <person name="Du F."/>
            <person name="Lamar B."/>
            <person name="Courtney L."/>
            <person name="Kalicki J."/>
            <person name="Ozersky P."/>
            <person name="Bielicki L."/>
            <person name="Scott K."/>
            <person name="Holmes A."/>
            <person name="Harkins R."/>
            <person name="Harris A."/>
            <person name="Strong C.M."/>
            <person name="Hou S."/>
            <person name="Tomlinson C."/>
            <person name="Dauphin-Kohlberg S."/>
            <person name="Kozlowicz-Reilly A."/>
            <person name="Leonard S."/>
            <person name="Rohlfing T."/>
            <person name="Rock S.M."/>
            <person name="Tin-Wollam A.M."/>
            <person name="Abbott A."/>
            <person name="Minx P."/>
            <person name="Maupin R."/>
            <person name="Strowmatt C."/>
            <person name="Latreille P."/>
            <person name="Miller N."/>
            <person name="Johnson D."/>
            <person name="Murray J."/>
            <person name="Woessner J.P."/>
            <person name="Wendl M.C."/>
            <person name="Yang S.P."/>
            <person name="Schultz B.R."/>
            <person name="Wallis J.W."/>
            <person name="Spieth J."/>
            <person name="Bieri T.A."/>
            <person name="Nelson J.O."/>
            <person name="Berkowicz N."/>
            <person name="Wohldmann P.E."/>
            <person name="Cook L.L."/>
            <person name="Hickenbotham M.T."/>
            <person name="Eldred J."/>
            <person name="Williams D."/>
            <person name="Bedell J.A."/>
            <person name="Mardis E.R."/>
            <person name="Clifton S.W."/>
            <person name="Chissoe S.L."/>
            <person name="Marra M.A."/>
            <person name="Raymond C."/>
            <person name="Haugen E."/>
            <person name="Gillett W."/>
            <person name="Zhou Y."/>
            <person name="James R."/>
            <person name="Phelps K."/>
            <person name="Iadanoto S."/>
            <person name="Bubb K."/>
            <person name="Simms E."/>
            <person name="Levy R."/>
            <person name="Clendenning J."/>
            <person name="Kaul R."/>
            <person name="Kent W.J."/>
            <person name="Furey T.S."/>
            <person name="Baertsch R.A."/>
            <person name="Brent M.R."/>
            <person name="Keibler E."/>
            <person name="Flicek P."/>
            <person name="Bork P."/>
            <person name="Suyama M."/>
            <person name="Bailey J.A."/>
            <person name="Portnoy M.E."/>
            <person name="Torrents D."/>
            <person name="Chinwalla A.T."/>
            <person name="Gish W.R."/>
            <person name="Eddy S.R."/>
            <person name="McPherson J.D."/>
            <person name="Olson M.V."/>
            <person name="Eichler E.E."/>
            <person name="Green E.D."/>
            <person name="Waterston R.H."/>
            <person name="Wilson R.K."/>
        </authorList>
    </citation>
    <scope>NUCLEOTIDE SEQUENCE [LARGE SCALE GENOMIC DNA]</scope>
</reference>
<dbReference type="Pfam" id="PF17708">
    <property type="entry name" value="Gasdermin_C"/>
    <property type="match status" value="1"/>
</dbReference>
<evidence type="ECO:0000259" key="2">
    <source>
        <dbReference type="Pfam" id="PF17708"/>
    </source>
</evidence>
<dbReference type="ExpressionAtlas" id="H7C0L2">
    <property type="expression patterns" value="baseline and differential"/>
</dbReference>
<gene>
    <name evidence="3" type="primary">GSDME</name>
</gene>
<dbReference type="HOGENOM" id="CLU_3037646_0_0_1"/>
<dbReference type="Ensembl" id="ENST00000430096.1">
    <property type="protein sequence ID" value="ENSP00000395540.1"/>
    <property type="gene ID" value="ENSG00000105928.17"/>
</dbReference>
<reference evidence="3" key="5">
    <citation type="submission" date="2025-09" db="UniProtKB">
        <authorList>
            <consortium name="Ensembl"/>
        </authorList>
    </citation>
    <scope>IDENTIFICATION</scope>
</reference>
<keyword evidence="1" id="KW-0732">Signal</keyword>
<feature type="chain" id="PRO_5003608319" evidence="1">
    <location>
        <begin position="23"/>
        <end position="55"/>
    </location>
</feature>
<evidence type="ECO:0000313" key="3">
    <source>
        <dbReference type="Ensembl" id="ENSP00000395540.1"/>
    </source>
</evidence>
<dbReference type="Bgee" id="ENSG00000105928">
    <property type="expression patterns" value="Expressed in germinal epithelium of ovary and 190 other cell types or tissues"/>
</dbReference>
<accession>H7C0L2</accession>
<evidence type="ECO:0000313" key="4">
    <source>
        <dbReference type="Proteomes" id="UP000005640"/>
    </source>
</evidence>
<dbReference type="OpenTargets" id="ENSG00000105928"/>
<name>H7C0L2_HUMAN</name>
<dbReference type="HGNC" id="HGNC:2810">
    <property type="gene designation" value="GSDME"/>
</dbReference>
<dbReference type="Ensembl" id="ENST00000430096.1">
    <property type="protein sequence ID" value="ENSP00000395540.1"/>
    <property type="gene ID" value="ENSG00000105928.16"/>
</dbReference>
<dbReference type="UCSC" id="uc064ccl.1">
    <property type="organism name" value="human"/>
</dbReference>
<feature type="domain" description="Gasdermin PUB" evidence="2">
    <location>
        <begin position="1"/>
        <end position="43"/>
    </location>
</feature>
<reference evidence="3" key="4">
    <citation type="submission" date="2025-08" db="UniProtKB">
        <authorList>
            <consortium name="Ensembl"/>
        </authorList>
    </citation>
    <scope>IDENTIFICATION</scope>
</reference>
<feature type="signal peptide" evidence="1">
    <location>
        <begin position="1"/>
        <end position="22"/>
    </location>
</feature>
<reference evidence="3 4" key="1">
    <citation type="journal article" date="2001" name="Nature">
        <title>Initial sequencing and analysis of the human genome.</title>
        <authorList>
            <consortium name="International Human Genome Sequencing Consortium"/>
            <person name="Lander E.S."/>
            <person name="Linton L.M."/>
            <person name="Birren B."/>
            <person name="Nusbaum C."/>
            <person name="Zody M.C."/>
            <person name="Baldwin J."/>
            <person name="Devon K."/>
            <person name="Dewar K."/>
            <person name="Doyle M."/>
            <person name="FitzHugh W."/>
            <person name="Funke R."/>
            <person name="Gage D."/>
            <person name="Harris K."/>
            <person name="Heaford A."/>
            <person name="Howland J."/>
            <person name="Kann L."/>
            <person name="Lehoczky J."/>
            <person name="LeVine R."/>
            <person name="McEwan P."/>
            <person name="McKernan K."/>
            <person name="Meldrim J."/>
            <person name="Mesirov J.P."/>
            <person name="Miranda C."/>
            <person name="Morris W."/>
            <person name="Naylor J."/>
            <person name="Raymond C."/>
            <person name="Rosetti M."/>
            <person name="Santos R."/>
            <person name="Sheridan A."/>
            <person name="Sougnez C."/>
            <person name="Stange-Thomann N."/>
            <person name="Stojanovic N."/>
            <person name="Subramanian A."/>
            <person name="Wyman D."/>
            <person name="Rogers J."/>
            <person name="Sulston J."/>
            <person name="Ainscough R."/>
            <person name="Beck S."/>
            <person name="Bentley D."/>
            <person name="Burton J."/>
            <person name="Clee C."/>
            <person name="Carter N."/>
            <person name="Coulson A."/>
            <person name="Deadman R."/>
            <person name="Deloukas P."/>
            <person name="Dunham A."/>
            <person name="Dunham I."/>
            <person name="Durbin R."/>
            <person name="French L."/>
            <person name="Grafham D."/>
            <person name="Gregory S."/>
            <person name="Hubbard T."/>
            <person name="Humphray S."/>
            <person name="Hunt A."/>
            <person name="Jones M."/>
            <person name="Lloyd C."/>
            <person name="McMurray A."/>
            <person name="Matthews L."/>
            <person name="Mercer S."/>
            <person name="Milne S."/>
            <person name="Mullikin J.C."/>
            <person name="Mungall A."/>
            <person name="Plumb R."/>
            <person name="Ross M."/>
            <person name="Shownkeen R."/>
            <person name="Sims S."/>
            <person name="Waterston R.H."/>
            <person name="Wilson R.K."/>
            <person name="Hillier L.W."/>
            <person name="McPherson J.D."/>
            <person name="Marra M.A."/>
            <person name="Mardis E.R."/>
            <person name="Fulton L.A."/>
            <person name="Chinwalla A.T."/>
            <person name="Pepin K.H."/>
            <person name="Gish W.R."/>
            <person name="Chissoe S.L."/>
            <person name="Wendl M.C."/>
            <person name="Delehaunty K.D."/>
            <person name="Miner T.L."/>
            <person name="Delehaunty A."/>
            <person name="Kramer J.B."/>
            <person name="Cook L.L."/>
            <person name="Fulton R.S."/>
            <person name="Johnson D.L."/>
            <person name="Minx P.J."/>
            <person name="Clifton S.W."/>
            <person name="Hawkins T."/>
            <person name="Branscomb E."/>
            <person name="Predki P."/>
            <person name="Richardson P."/>
            <person name="Wenning S."/>
            <person name="Slezak T."/>
            <person name="Doggett N."/>
            <person name="Cheng J.F."/>
            <person name="Olsen A."/>
            <person name="Lucas S."/>
            <person name="Elkin C."/>
            <person name="Uberbacher E."/>
            <person name="Frazier M."/>
            <person name="Gibbs R.A."/>
            <person name="Muzny D.M."/>
            <person name="Scherer S.E."/>
            <person name="Bouck J.B."/>
            <person name="Sodergren E.J."/>
            <person name="Worley K.C."/>
            <person name="Rives C.M."/>
            <person name="Gorrell J.H."/>
            <person name="Metzker M.L."/>
            <person name="Naylor S.L."/>
            <person name="Kucherlapati R.S."/>
            <person name="Nelson D.L."/>
            <person name="Weinstock G.M."/>
            <person name="Sakaki Y."/>
            <person name="Fujiyama A."/>
            <person name="Hattori M."/>
            <person name="Yada T."/>
            <person name="Toyoda A."/>
            <person name="Itoh T."/>
            <person name="Kawagoe C."/>
            <person name="Watanabe H."/>
            <person name="Totoki Y."/>
            <person name="Taylor T."/>
            <person name="Weissenbach J."/>
            <person name="Heilig R."/>
            <person name="Saurin W."/>
            <person name="Artiguenave F."/>
            <person name="Brottier P."/>
            <person name="Bruls T."/>
            <person name="Pelletier E."/>
            <person name="Robert C."/>
            <person name="Wincker P."/>
            <person name="Smith D.R."/>
            <person name="Doucette-Stamm L."/>
            <person name="Rubenfield M."/>
            <person name="Weinstock K."/>
            <person name="Lee H.M."/>
            <person name="Dubois J."/>
            <person name="Rosenthal A."/>
            <person name="Platzer M."/>
            <person name="Nyakatura G."/>
            <person name="Taudien S."/>
            <person name="Rump A."/>
            <person name="Yang H."/>
            <person name="Yu J."/>
            <person name="Wang J."/>
            <person name="Huang G."/>
            <person name="Gu J."/>
            <person name="Hood L."/>
            <person name="Rowen L."/>
            <person name="Madan A."/>
            <person name="Qin S."/>
            <person name="Davis R.W."/>
            <person name="Federspiel N.A."/>
            <person name="Abola A.P."/>
            <person name="Proctor M.J."/>
            <person name="Myers R.M."/>
            <person name="Schmutz J."/>
            <person name="Dickson M."/>
            <person name="Grimwood J."/>
            <person name="Cox D.R."/>
            <person name="Olson M.V."/>
            <person name="Kaul R."/>
            <person name="Raymond C."/>
            <person name="Shimizu N."/>
            <person name="Kawasaki K."/>
            <person name="Minoshima S."/>
            <person name="Evans G.A."/>
            <person name="Athanasiou M."/>
            <person name="Schultz R."/>
            <person name="Roe B.A."/>
            <person name="Chen F."/>
            <person name="Pan H."/>
            <person name="Ramser J."/>
            <person name="Lehrach H."/>
            <person name="Reinhardt R."/>
            <person name="McCombie W.R."/>
            <person name="de la Bastide M."/>
            <person name="Dedhia N."/>
            <person name="Blocker H."/>
            <person name="Hornischer K."/>
            <person name="Nordsiek G."/>
            <person name="Agarwala R."/>
            <person name="Aravind L."/>
            <person name="Bailey J.A."/>
            <person name="Bateman A."/>
            <person name="Batzoglou S."/>
            <person name="Birney E."/>
            <person name="Bork P."/>
            <person name="Brown D.G."/>
            <person name="Burge C.B."/>
            <person name="Cerutti L."/>
            <person name="Chen H.C."/>
            <person name="Church D."/>
            <person name="Clamp M."/>
            <person name="Copley R.R."/>
            <person name="Doerks T."/>
            <person name="Eddy S.R."/>
            <person name="Eichler E.E."/>
            <person name="Furey T.S."/>
            <person name="Galagan J."/>
            <person name="Gilbert J.G."/>
            <person name="Harmon C."/>
            <person name="Hayashizaki Y."/>
            <person name="Haussler D."/>
            <person name="Hermjakob H."/>
            <person name="Hokamp K."/>
            <person name="Jang W."/>
            <person name="Johnson L.S."/>
            <person name="Jones T.A."/>
            <person name="Kasif S."/>
            <person name="Kaspryzk A."/>
            <person name="Kennedy S."/>
            <person name="Kent W.J."/>
            <person name="Kitts P."/>
            <person name="Koonin E.V."/>
            <person name="Korf I."/>
            <person name="Kulp D."/>
            <person name="Lancet D."/>
            <person name="Lowe T.M."/>
            <person name="McLysaght A."/>
            <person name="Mikkelsen T."/>
            <person name="Moran J.V."/>
            <person name="Mulder N."/>
            <person name="Pollara V.J."/>
            <person name="Ponting C.P."/>
            <person name="Schuler G."/>
            <person name="Schultz J."/>
            <person name="Slater G."/>
            <person name="Smit A.F."/>
            <person name="Stupka E."/>
            <person name="Szustakowski J."/>
            <person name="Thierry-Mieg D."/>
            <person name="Thierry-Mieg J."/>
            <person name="Wagner L."/>
            <person name="Wallis J."/>
            <person name="Wheeler R."/>
            <person name="Williams A."/>
            <person name="Wolf Y.I."/>
            <person name="Wolfe K.H."/>
            <person name="Yang S.P."/>
            <person name="Yeh R.F."/>
            <person name="Collins F."/>
            <person name="Guyer M.S."/>
            <person name="Peterson J."/>
            <person name="Felsenfeld A."/>
            <person name="Wetterstrand K.A."/>
            <person name="Patrinos A."/>
            <person name="Morgan M.J."/>
            <person name="de Jong P."/>
            <person name="Catanese J.J."/>
            <person name="Osoegawa K."/>
            <person name="Shizuya H."/>
            <person name="Choi S."/>
            <person name="Chen Y.J."/>
        </authorList>
    </citation>
    <scope>NUCLEOTIDE SEQUENCE [LARGE SCALE GENOMIC DNA]</scope>
</reference>
<sequence>QLFMTAYFLVSALAEMPDSAAALLGTCCKLQIIPTLCHLVSNLPGGTLEWIGMGK</sequence>
<organism evidence="3 4">
    <name type="scientific">Homo sapiens</name>
    <name type="common">Human</name>
    <dbReference type="NCBI Taxonomy" id="9606"/>
    <lineage>
        <taxon>Eukaryota</taxon>
        <taxon>Metazoa</taxon>
        <taxon>Chordata</taxon>
        <taxon>Craniata</taxon>
        <taxon>Vertebrata</taxon>
        <taxon>Euteleostomi</taxon>
        <taxon>Mammalia</taxon>
        <taxon>Eutheria</taxon>
        <taxon>Euarchontoglires</taxon>
        <taxon>Primates</taxon>
        <taxon>Haplorrhini</taxon>
        <taxon>Catarrhini</taxon>
        <taxon>Hominidae</taxon>
        <taxon>Homo</taxon>
    </lineage>
</organism>
<feature type="non-terminal residue" evidence="3">
    <location>
        <position position="1"/>
    </location>
</feature>